<reference evidence="1" key="2">
    <citation type="submission" date="2015-06" db="UniProtKB">
        <authorList>
            <consortium name="EnsemblMetazoa"/>
        </authorList>
    </citation>
    <scope>IDENTIFICATION</scope>
</reference>
<dbReference type="EnsemblMetazoa" id="MESCA009365-RA">
    <property type="protein sequence ID" value="MESCA009365-PA"/>
    <property type="gene ID" value="MESCA009365"/>
</dbReference>
<dbReference type="AlphaFoldDB" id="T1GZR1"/>
<name>T1GZR1_MEGSC</name>
<dbReference type="Proteomes" id="UP000015102">
    <property type="component" value="Unassembled WGS sequence"/>
</dbReference>
<organism evidence="1 2">
    <name type="scientific">Megaselia scalaris</name>
    <name type="common">Humpbacked fly</name>
    <name type="synonym">Phora scalaris</name>
    <dbReference type="NCBI Taxonomy" id="36166"/>
    <lineage>
        <taxon>Eukaryota</taxon>
        <taxon>Metazoa</taxon>
        <taxon>Ecdysozoa</taxon>
        <taxon>Arthropoda</taxon>
        <taxon>Hexapoda</taxon>
        <taxon>Insecta</taxon>
        <taxon>Pterygota</taxon>
        <taxon>Neoptera</taxon>
        <taxon>Endopterygota</taxon>
        <taxon>Diptera</taxon>
        <taxon>Brachycera</taxon>
        <taxon>Muscomorpha</taxon>
        <taxon>Platypezoidea</taxon>
        <taxon>Phoridae</taxon>
        <taxon>Megaseliini</taxon>
        <taxon>Megaselia</taxon>
    </lineage>
</organism>
<accession>T1GZR1</accession>
<dbReference type="EMBL" id="CAQQ02013898">
    <property type="status" value="NOT_ANNOTATED_CDS"/>
    <property type="molecule type" value="Genomic_DNA"/>
</dbReference>
<reference evidence="2" key="1">
    <citation type="submission" date="2013-02" db="EMBL/GenBank/DDBJ databases">
        <authorList>
            <person name="Hughes D."/>
        </authorList>
    </citation>
    <scope>NUCLEOTIDE SEQUENCE</scope>
    <source>
        <strain>Durham</strain>
        <strain evidence="2">NC isolate 2 -- Noor lab</strain>
    </source>
</reference>
<evidence type="ECO:0000313" key="1">
    <source>
        <dbReference type="EnsemblMetazoa" id="MESCA009365-PA"/>
    </source>
</evidence>
<dbReference type="EMBL" id="CAQQ02013897">
    <property type="status" value="NOT_ANNOTATED_CDS"/>
    <property type="molecule type" value="Genomic_DNA"/>
</dbReference>
<proteinExistence type="predicted"/>
<keyword evidence="2" id="KW-1185">Reference proteome</keyword>
<evidence type="ECO:0000313" key="2">
    <source>
        <dbReference type="Proteomes" id="UP000015102"/>
    </source>
</evidence>
<dbReference type="HOGENOM" id="CLU_1449278_0_0_1"/>
<protein>
    <submittedName>
        <fullName evidence="1">Uncharacterized protein</fullName>
    </submittedName>
</protein>
<sequence>MPTQKVFSTIPFGDRRPGRPKQRWLKLMEDDVKFCLRAGHLSKNCTVKELCDIDICQKFHKFRKLPINYSNVKPKVLLRVSHSPYSFANSVEEKYCLIASKTKLGWTIYVSTKCDESLTNLESLNETCHIRKDSIINRIPLFDFPNDFQNDESDPTLHPTSAKTMYTKNSNTILTQKEPDFRAHKTL</sequence>